<evidence type="ECO:0000313" key="2">
    <source>
        <dbReference type="Proteomes" id="UP000026962"/>
    </source>
</evidence>
<dbReference type="PANTHER" id="PTHR33994">
    <property type="entry name" value="OS04G0515000 PROTEIN"/>
    <property type="match status" value="1"/>
</dbReference>
<name>A0A0E0JN59_ORYPU</name>
<dbReference type="HOGENOM" id="CLU_1818976_0_0_1"/>
<dbReference type="AlphaFoldDB" id="A0A0E0JN59"/>
<organism evidence="1">
    <name type="scientific">Oryza punctata</name>
    <name type="common">Red rice</name>
    <dbReference type="NCBI Taxonomy" id="4537"/>
    <lineage>
        <taxon>Eukaryota</taxon>
        <taxon>Viridiplantae</taxon>
        <taxon>Streptophyta</taxon>
        <taxon>Embryophyta</taxon>
        <taxon>Tracheophyta</taxon>
        <taxon>Spermatophyta</taxon>
        <taxon>Magnoliopsida</taxon>
        <taxon>Liliopsida</taxon>
        <taxon>Poales</taxon>
        <taxon>Poaceae</taxon>
        <taxon>BOP clade</taxon>
        <taxon>Oryzoideae</taxon>
        <taxon>Oryzeae</taxon>
        <taxon>Oryzinae</taxon>
        <taxon>Oryza</taxon>
    </lineage>
</organism>
<reference evidence="1" key="2">
    <citation type="submission" date="2018-05" db="EMBL/GenBank/DDBJ databases">
        <title>OpunRS2 (Oryza punctata Reference Sequence Version 2).</title>
        <authorList>
            <person name="Zhang J."/>
            <person name="Kudrna D."/>
            <person name="Lee S."/>
            <person name="Talag J."/>
            <person name="Welchert J."/>
            <person name="Wing R.A."/>
        </authorList>
    </citation>
    <scope>NUCLEOTIDE SEQUENCE [LARGE SCALE GENOMIC DNA]</scope>
</reference>
<dbReference type="Gramene" id="OPUNC01G28330.1">
    <property type="protein sequence ID" value="OPUNC01G28330.1"/>
    <property type="gene ID" value="OPUNC01G28330"/>
</dbReference>
<keyword evidence="2" id="KW-1185">Reference proteome</keyword>
<dbReference type="Proteomes" id="UP000026962">
    <property type="component" value="Chromosome 1"/>
</dbReference>
<dbReference type="OMA" id="SAECNRQ"/>
<proteinExistence type="predicted"/>
<dbReference type="EnsemblPlants" id="OPUNC01G28330.1">
    <property type="protein sequence ID" value="OPUNC01G28330.1"/>
    <property type="gene ID" value="OPUNC01G28330"/>
</dbReference>
<dbReference type="PANTHER" id="PTHR33994:SF36">
    <property type="entry name" value="LATE EMBRYOGENESIS ABUNDANT PROTEIN LEA-2 SUBGROUP DOMAIN-CONTAINING PROTEIN"/>
    <property type="match status" value="1"/>
</dbReference>
<reference evidence="1" key="1">
    <citation type="submission" date="2015-04" db="UniProtKB">
        <authorList>
            <consortium name="EnsemblPlants"/>
        </authorList>
    </citation>
    <scope>IDENTIFICATION</scope>
</reference>
<evidence type="ECO:0000313" key="1">
    <source>
        <dbReference type="EnsemblPlants" id="OPUNC01G28330.1"/>
    </source>
</evidence>
<sequence length="142" mass="15248">MDLHPRSSDDDAGGCQKASAECNRQRGKIFIIVNLLYEFANFVFISITATRGLDDAAPAAPTIISPAIDVTLRVNNLRGTARCYRGGEAVVSYEGFTVASGTVLGFCVPGKGAREVPFLASADCVGLPQRLRDRMALERILL</sequence>
<protein>
    <recommendedName>
        <fullName evidence="3">Late embryogenesis abundant protein LEA-2 subgroup domain-containing protein</fullName>
    </recommendedName>
</protein>
<dbReference type="STRING" id="4537.A0A0E0JN59"/>
<accession>A0A0E0JN59</accession>
<evidence type="ECO:0008006" key="3">
    <source>
        <dbReference type="Google" id="ProtNLM"/>
    </source>
</evidence>